<accession>A0ABR6TN42</accession>
<evidence type="ECO:0000313" key="2">
    <source>
        <dbReference type="Proteomes" id="UP000713904"/>
    </source>
</evidence>
<evidence type="ECO:0000313" key="1">
    <source>
        <dbReference type="EMBL" id="MBC2576579.1"/>
    </source>
</evidence>
<gene>
    <name evidence="1" type="ORF">HLB29_07740</name>
</gene>
<proteinExistence type="predicted"/>
<dbReference type="Gene3D" id="3.30.2220.30">
    <property type="match status" value="1"/>
</dbReference>
<keyword evidence="2" id="KW-1185">Reference proteome</keyword>
<dbReference type="InterPro" id="IPR038559">
    <property type="entry name" value="XkdN-like_sf"/>
</dbReference>
<dbReference type="RefSeq" id="WP_185624600.1">
    <property type="nucleotide sequence ID" value="NZ_JABGBW010000007.1"/>
</dbReference>
<dbReference type="Pfam" id="PF08890">
    <property type="entry name" value="Phage_TAC_5"/>
    <property type="match status" value="1"/>
</dbReference>
<evidence type="ECO:0008006" key="3">
    <source>
        <dbReference type="Google" id="ProtNLM"/>
    </source>
</evidence>
<comment type="caution">
    <text evidence="1">The sequence shown here is derived from an EMBL/GenBank/DDBJ whole genome shotgun (WGS) entry which is preliminary data.</text>
</comment>
<organism evidence="1 2">
    <name type="scientific">Peptostreptococcus canis</name>
    <dbReference type="NCBI Taxonomy" id="1159213"/>
    <lineage>
        <taxon>Bacteria</taxon>
        <taxon>Bacillati</taxon>
        <taxon>Bacillota</taxon>
        <taxon>Clostridia</taxon>
        <taxon>Peptostreptococcales</taxon>
        <taxon>Peptostreptococcaceae</taxon>
        <taxon>Peptostreptococcus</taxon>
    </lineage>
</organism>
<dbReference type="InterPro" id="IPR014986">
    <property type="entry name" value="XkdN-like"/>
</dbReference>
<dbReference type="EMBL" id="JABGBW010000007">
    <property type="protein sequence ID" value="MBC2576579.1"/>
    <property type="molecule type" value="Genomic_DNA"/>
</dbReference>
<reference evidence="1 2" key="1">
    <citation type="submission" date="2020-05" db="EMBL/GenBank/DDBJ databases">
        <title>Draft genome of xy-202 and genomic insight in genome of the genus Peptostreptococcus.</title>
        <authorList>
            <person name="Zhang Z."/>
        </authorList>
    </citation>
    <scope>NUCLEOTIDE SEQUENCE [LARGE SCALE GENOMIC DNA]</scope>
    <source>
        <strain evidence="1 2">DSM 27025</strain>
    </source>
</reference>
<protein>
    <recommendedName>
        <fullName evidence="3">Phage XkdN-like protein</fullName>
    </recommendedName>
</protein>
<dbReference type="Proteomes" id="UP000713904">
    <property type="component" value="Unassembled WGS sequence"/>
</dbReference>
<name>A0ABR6TN42_9FIRM</name>
<sequence length="133" mass="14904">MSIVDKLMKIDAGVVKKNQGTLKMKLKRVGIELEFNCIEVDSEKATELDEATLNMSFNGGIDISTFDTKIKLILLGCEDFRSKELQEHFGCTTSKDLIKKLLTKDEIEKLSDFIADLGGLAEDIDEMVEEVKN</sequence>